<protein>
    <submittedName>
        <fullName evidence="1">DUF982 domain-containing protein</fullName>
    </submittedName>
</protein>
<dbReference type="AlphaFoldDB" id="A0A6G4WIM1"/>
<dbReference type="RefSeq" id="WP_165031784.1">
    <property type="nucleotide sequence ID" value="NZ_JAAKZF010000040.1"/>
</dbReference>
<dbReference type="EMBL" id="JAAKZF010000040">
    <property type="protein sequence ID" value="NGO53937.1"/>
    <property type="molecule type" value="Genomic_DNA"/>
</dbReference>
<reference evidence="1 2" key="1">
    <citation type="submission" date="2020-02" db="EMBL/GenBank/DDBJ databases">
        <title>Genome sequence of strain CCNWXJ40-4.</title>
        <authorList>
            <person name="Gao J."/>
            <person name="Sun J."/>
        </authorList>
    </citation>
    <scope>NUCLEOTIDE SEQUENCE [LARGE SCALE GENOMIC DNA]</scope>
    <source>
        <strain evidence="1 2">CCNWXJ 40-4</strain>
    </source>
</reference>
<name>A0A6G4WIM1_9HYPH</name>
<accession>A0A6G4WIM1</accession>
<sequence>MDKMQFPLPVRIVAEAGDPVTEIYDVEEALTFLQNWPAAARGSPIFQRALNACFAVTIDEGTAEEARNALAAFARIAGVLAKDEPLPRLREADDWARSPTR</sequence>
<comment type="caution">
    <text evidence="1">The sequence shown here is derived from an EMBL/GenBank/DDBJ whole genome shotgun (WGS) entry which is preliminary data.</text>
</comment>
<dbReference type="Gene3D" id="6.10.250.730">
    <property type="match status" value="1"/>
</dbReference>
<evidence type="ECO:0000313" key="1">
    <source>
        <dbReference type="EMBL" id="NGO53937.1"/>
    </source>
</evidence>
<organism evidence="1 2">
    <name type="scientific">Allomesorhizobium camelthorni</name>
    <dbReference type="NCBI Taxonomy" id="475069"/>
    <lineage>
        <taxon>Bacteria</taxon>
        <taxon>Pseudomonadati</taxon>
        <taxon>Pseudomonadota</taxon>
        <taxon>Alphaproteobacteria</taxon>
        <taxon>Hyphomicrobiales</taxon>
        <taxon>Phyllobacteriaceae</taxon>
        <taxon>Allomesorhizobium</taxon>
    </lineage>
</organism>
<dbReference type="InterPro" id="IPR010385">
    <property type="entry name" value="DUF982"/>
</dbReference>
<gene>
    <name evidence="1" type="ORF">G6N73_22735</name>
</gene>
<dbReference type="Proteomes" id="UP001642900">
    <property type="component" value="Unassembled WGS sequence"/>
</dbReference>
<dbReference type="Pfam" id="PF06169">
    <property type="entry name" value="DUF982"/>
    <property type="match status" value="1"/>
</dbReference>
<evidence type="ECO:0000313" key="2">
    <source>
        <dbReference type="Proteomes" id="UP001642900"/>
    </source>
</evidence>
<keyword evidence="2" id="KW-1185">Reference proteome</keyword>
<proteinExistence type="predicted"/>